<dbReference type="NCBIfam" id="TIGR00254">
    <property type="entry name" value="GGDEF"/>
    <property type="match status" value="1"/>
</dbReference>
<dbReference type="FunFam" id="3.30.70.270:FF:000001">
    <property type="entry name" value="Diguanylate cyclase domain protein"/>
    <property type="match status" value="1"/>
</dbReference>
<dbReference type="SUPFAM" id="SSF55073">
    <property type="entry name" value="Nucleotide cyclase"/>
    <property type="match status" value="1"/>
</dbReference>
<dbReference type="AlphaFoldDB" id="A0AB39UVP6"/>
<name>A0AB39UVP6_9GAMM</name>
<organism evidence="7">
    <name type="scientific">Thermohahella caldifontis</name>
    <dbReference type="NCBI Taxonomy" id="3142973"/>
    <lineage>
        <taxon>Bacteria</taxon>
        <taxon>Pseudomonadati</taxon>
        <taxon>Pseudomonadota</taxon>
        <taxon>Gammaproteobacteria</taxon>
        <taxon>Oceanospirillales</taxon>
        <taxon>Hahellaceae</taxon>
        <taxon>Thermohahella</taxon>
    </lineage>
</organism>
<dbReference type="EC" id="2.7.7.65" evidence="2"/>
<reference evidence="7" key="1">
    <citation type="submission" date="2024-05" db="EMBL/GenBank/DDBJ databases">
        <title>Genome sequencing of novel strain.</title>
        <authorList>
            <person name="Ganbat D."/>
            <person name="Ganbat S."/>
            <person name="Lee S.-J."/>
        </authorList>
    </citation>
    <scope>NUCLEOTIDE SEQUENCE</scope>
    <source>
        <strain evidence="7">SMD15-11</strain>
    </source>
</reference>
<evidence type="ECO:0000256" key="2">
    <source>
        <dbReference type="ARBA" id="ARBA00012528"/>
    </source>
</evidence>
<dbReference type="InterPro" id="IPR050469">
    <property type="entry name" value="Diguanylate_Cyclase"/>
</dbReference>
<keyword evidence="4" id="KW-0175">Coiled coil</keyword>
<comment type="catalytic activity">
    <reaction evidence="3">
        <text>2 GTP = 3',3'-c-di-GMP + 2 diphosphate</text>
        <dbReference type="Rhea" id="RHEA:24898"/>
        <dbReference type="ChEBI" id="CHEBI:33019"/>
        <dbReference type="ChEBI" id="CHEBI:37565"/>
        <dbReference type="ChEBI" id="CHEBI:58805"/>
        <dbReference type="EC" id="2.7.7.65"/>
    </reaction>
</comment>
<sequence length="587" mass="66236">MSTDAQRWKEKYLNKLDELDELENRFRNQTHLLQRAVVRVSLAADGLDSELDKQLASLRTLMREDPLPASELKRQLDALENTLHKLDTARSDAQDALLQALTDLVEQLGRLDLPRTVRKDLRRFAKSLNGRIQSLREHPKLMQDVARLQKDALTALQSRLAGTDTSGPGFLERLFGKRTESPAGEAQTEPEVIRDEADAAASAAPALPGTGTEPPDADSETESLELPEADMPPEPGFAAIADHVSATLTHLIRQLDLPELAQHEARRILARIEAGLNWYELIPVLDDIANLVLAAVGKGQRDFEQFLKNLDERLSLLNAYLENSEARQSANHQAQTRLQEDVRTQVSSISDSVRNAQDLDSLKTAINTHIDHIIAAMDQFRREEETREAERQEELAALKARLDSMEAESRDIQERLQTEQKKARTDPLTGLPNREAFQERITLEYERWKRYGNPTTLVIGDIDHFKRINDEYGHLAGDKVIRLIGREVARRIRTTDFIARYGGEEFVIIMPETEATTAAQVMDATRDMISRMPFHFRKQRVQITMSFGICAFSGNMTISECLEAADKALYEAKNNGRNQVQCAPSHT</sequence>
<dbReference type="SMART" id="SM00267">
    <property type="entry name" value="GGDEF"/>
    <property type="match status" value="1"/>
</dbReference>
<dbReference type="CDD" id="cd01949">
    <property type="entry name" value="GGDEF"/>
    <property type="match status" value="1"/>
</dbReference>
<dbReference type="PANTHER" id="PTHR45138:SF9">
    <property type="entry name" value="DIGUANYLATE CYCLASE DGCM-RELATED"/>
    <property type="match status" value="1"/>
</dbReference>
<dbReference type="InterPro" id="IPR048516">
    <property type="entry name" value="DGCcoil"/>
</dbReference>
<feature type="domain" description="GGDEF" evidence="6">
    <location>
        <begin position="453"/>
        <end position="585"/>
    </location>
</feature>
<comment type="cofactor">
    <cofactor evidence="1">
        <name>Mg(2+)</name>
        <dbReference type="ChEBI" id="CHEBI:18420"/>
    </cofactor>
</comment>
<dbReference type="Pfam" id="PF20975">
    <property type="entry name" value="DGCcoil"/>
    <property type="match status" value="1"/>
</dbReference>
<gene>
    <name evidence="7" type="ORF">AAIA72_13715</name>
</gene>
<evidence type="ECO:0000256" key="1">
    <source>
        <dbReference type="ARBA" id="ARBA00001946"/>
    </source>
</evidence>
<dbReference type="RefSeq" id="WP_369600875.1">
    <property type="nucleotide sequence ID" value="NZ_CP154858.1"/>
</dbReference>
<evidence type="ECO:0000256" key="4">
    <source>
        <dbReference type="SAM" id="Coils"/>
    </source>
</evidence>
<accession>A0AB39UVP6</accession>
<dbReference type="GO" id="GO:0052621">
    <property type="term" value="F:diguanylate cyclase activity"/>
    <property type="evidence" value="ECO:0007669"/>
    <property type="project" value="UniProtKB-EC"/>
</dbReference>
<dbReference type="KEGG" id="tcd:AAIA72_13715"/>
<feature type="region of interest" description="Disordered" evidence="5">
    <location>
        <begin position="198"/>
        <end position="237"/>
    </location>
</feature>
<keyword evidence="7" id="KW-0808">Transferase</keyword>
<protein>
    <recommendedName>
        <fullName evidence="2">diguanylate cyclase</fullName>
        <ecNumber evidence="2">2.7.7.65</ecNumber>
    </recommendedName>
</protein>
<evidence type="ECO:0000313" key="7">
    <source>
        <dbReference type="EMBL" id="XDT71851.1"/>
    </source>
</evidence>
<dbReference type="EMBL" id="CP154858">
    <property type="protein sequence ID" value="XDT71851.1"/>
    <property type="molecule type" value="Genomic_DNA"/>
</dbReference>
<dbReference type="PROSITE" id="PS50887">
    <property type="entry name" value="GGDEF"/>
    <property type="match status" value="1"/>
</dbReference>
<evidence type="ECO:0000256" key="5">
    <source>
        <dbReference type="SAM" id="MobiDB-lite"/>
    </source>
</evidence>
<feature type="compositionally biased region" description="Acidic residues" evidence="5">
    <location>
        <begin position="215"/>
        <end position="228"/>
    </location>
</feature>
<proteinExistence type="predicted"/>
<evidence type="ECO:0000256" key="3">
    <source>
        <dbReference type="ARBA" id="ARBA00034247"/>
    </source>
</evidence>
<dbReference type="Gene3D" id="3.30.70.270">
    <property type="match status" value="1"/>
</dbReference>
<feature type="coiled-coil region" evidence="4">
    <location>
        <begin position="381"/>
        <end position="422"/>
    </location>
</feature>
<feature type="coiled-coil region" evidence="4">
    <location>
        <begin position="69"/>
        <end position="96"/>
    </location>
</feature>
<dbReference type="PANTHER" id="PTHR45138">
    <property type="entry name" value="REGULATORY COMPONENTS OF SENSORY TRANSDUCTION SYSTEM"/>
    <property type="match status" value="1"/>
</dbReference>
<dbReference type="InterPro" id="IPR029787">
    <property type="entry name" value="Nucleotide_cyclase"/>
</dbReference>
<feature type="coiled-coil region" evidence="4">
    <location>
        <begin position="5"/>
        <end position="39"/>
    </location>
</feature>
<dbReference type="Pfam" id="PF00990">
    <property type="entry name" value="GGDEF"/>
    <property type="match status" value="1"/>
</dbReference>
<keyword evidence="7" id="KW-0548">Nucleotidyltransferase</keyword>
<dbReference type="InterPro" id="IPR000160">
    <property type="entry name" value="GGDEF_dom"/>
</dbReference>
<evidence type="ECO:0000259" key="6">
    <source>
        <dbReference type="PROSITE" id="PS50887"/>
    </source>
</evidence>
<dbReference type="InterPro" id="IPR043128">
    <property type="entry name" value="Rev_trsase/Diguanyl_cyclase"/>
</dbReference>